<feature type="non-terminal residue" evidence="1">
    <location>
        <position position="1"/>
    </location>
</feature>
<organism evidence="1">
    <name type="scientific">marine sediment metagenome</name>
    <dbReference type="NCBI Taxonomy" id="412755"/>
    <lineage>
        <taxon>unclassified sequences</taxon>
        <taxon>metagenomes</taxon>
        <taxon>ecological metagenomes</taxon>
    </lineage>
</organism>
<sequence length="167" mass="18392">DGMAPGATQKAIDPTTGVVDLIIPKGYTVDTLSSNWSFSRPTIGHESWDGMILANTHESSFLKTFFLWSRPNYGGFDPAGAAAHTLSVDWTNLGDVAMEGMYGSAYLFKAVGTERMETKKVRCTRCGAKREVDRRATRVRCHECGQVGFYMPRLFGGEKNAITEVIE</sequence>
<proteinExistence type="predicted"/>
<dbReference type="EMBL" id="BARW01007657">
    <property type="protein sequence ID" value="GAI74626.1"/>
    <property type="molecule type" value="Genomic_DNA"/>
</dbReference>
<reference evidence="1" key="1">
    <citation type="journal article" date="2014" name="Front. Microbiol.">
        <title>High frequency of phylogenetically diverse reductive dehalogenase-homologous genes in deep subseafloor sedimentary metagenomes.</title>
        <authorList>
            <person name="Kawai M."/>
            <person name="Futagami T."/>
            <person name="Toyoda A."/>
            <person name="Takaki Y."/>
            <person name="Nishi S."/>
            <person name="Hori S."/>
            <person name="Arai W."/>
            <person name="Tsubouchi T."/>
            <person name="Morono Y."/>
            <person name="Uchiyama I."/>
            <person name="Ito T."/>
            <person name="Fujiyama A."/>
            <person name="Inagaki F."/>
            <person name="Takami H."/>
        </authorList>
    </citation>
    <scope>NUCLEOTIDE SEQUENCE</scope>
    <source>
        <strain evidence="1">Expedition CK06-06</strain>
    </source>
</reference>
<name>X1S685_9ZZZZ</name>
<comment type="caution">
    <text evidence="1">The sequence shown here is derived from an EMBL/GenBank/DDBJ whole genome shotgun (WGS) entry which is preliminary data.</text>
</comment>
<dbReference type="AlphaFoldDB" id="X1S685"/>
<protein>
    <submittedName>
        <fullName evidence="1">Uncharacterized protein</fullName>
    </submittedName>
</protein>
<accession>X1S685</accession>
<gene>
    <name evidence="1" type="ORF">S12H4_15879</name>
</gene>
<evidence type="ECO:0000313" key="1">
    <source>
        <dbReference type="EMBL" id="GAI74626.1"/>
    </source>
</evidence>